<dbReference type="Gene3D" id="1.20.5.510">
    <property type="entry name" value="Single helix bin"/>
    <property type="match status" value="1"/>
</dbReference>
<dbReference type="OrthoDB" id="5574602at2759"/>
<feature type="region of interest" description="Disordered" evidence="5">
    <location>
        <begin position="76"/>
        <end position="145"/>
    </location>
</feature>
<reference evidence="8" key="1">
    <citation type="submission" date="2022-07" db="EMBL/GenBank/DDBJ databases">
        <title>Phylogenomic reconstructions and comparative analyses of Kickxellomycotina fungi.</title>
        <authorList>
            <person name="Reynolds N.K."/>
            <person name="Stajich J.E."/>
            <person name="Barry K."/>
            <person name="Grigoriev I.V."/>
            <person name="Crous P."/>
            <person name="Smith M.E."/>
        </authorList>
    </citation>
    <scope>NUCLEOTIDE SEQUENCE</scope>
    <source>
        <strain evidence="8">NRRL 3115</strain>
    </source>
</reference>
<dbReference type="GO" id="GO:0071944">
    <property type="term" value="C:cell periphery"/>
    <property type="evidence" value="ECO:0007669"/>
    <property type="project" value="UniProtKB-ARBA"/>
</dbReference>
<evidence type="ECO:0000256" key="2">
    <source>
        <dbReference type="ARBA" id="ARBA00022692"/>
    </source>
</evidence>
<keyword evidence="3 6" id="KW-1133">Transmembrane helix</keyword>
<gene>
    <name evidence="8" type="ORF">GGI25_006252</name>
</gene>
<keyword evidence="7" id="KW-0732">Signal</keyword>
<feature type="transmembrane region" description="Helical" evidence="6">
    <location>
        <begin position="151"/>
        <end position="175"/>
    </location>
</feature>
<dbReference type="InterPro" id="IPR051694">
    <property type="entry name" value="Immunoregulatory_rcpt-like"/>
</dbReference>
<dbReference type="PANTHER" id="PTHR15549">
    <property type="entry name" value="PAIRED IMMUNOGLOBULIN-LIKE TYPE 2 RECEPTOR"/>
    <property type="match status" value="1"/>
</dbReference>
<feature type="chain" id="PRO_5040756000" evidence="7">
    <location>
        <begin position="17"/>
        <end position="355"/>
    </location>
</feature>
<evidence type="ECO:0000256" key="7">
    <source>
        <dbReference type="SAM" id="SignalP"/>
    </source>
</evidence>
<keyword evidence="2 6" id="KW-0812">Transmembrane</keyword>
<evidence type="ECO:0000256" key="1">
    <source>
        <dbReference type="ARBA" id="ARBA00004167"/>
    </source>
</evidence>
<dbReference type="AlphaFoldDB" id="A0A9W8G1Q9"/>
<evidence type="ECO:0000313" key="8">
    <source>
        <dbReference type="EMBL" id="KAJ2669123.1"/>
    </source>
</evidence>
<comment type="caution">
    <text evidence="8">The sequence shown here is derived from an EMBL/GenBank/DDBJ whole genome shotgun (WGS) entry which is preliminary data.</text>
</comment>
<comment type="subcellular location">
    <subcellularLocation>
        <location evidence="1">Membrane</location>
        <topology evidence="1">Single-pass membrane protein</topology>
    </subcellularLocation>
</comment>
<dbReference type="GO" id="GO:0016020">
    <property type="term" value="C:membrane"/>
    <property type="evidence" value="ECO:0007669"/>
    <property type="project" value="UniProtKB-SubCell"/>
</dbReference>
<evidence type="ECO:0000313" key="9">
    <source>
        <dbReference type="Proteomes" id="UP001151518"/>
    </source>
</evidence>
<name>A0A9W8G1Q9_9FUNG</name>
<dbReference type="PANTHER" id="PTHR15549:SF26">
    <property type="entry name" value="AXIAL BUDDING PATTERN PROTEIN 2-RELATED"/>
    <property type="match status" value="1"/>
</dbReference>
<keyword evidence="4 6" id="KW-0472">Membrane</keyword>
<evidence type="ECO:0000256" key="3">
    <source>
        <dbReference type="ARBA" id="ARBA00022989"/>
    </source>
</evidence>
<dbReference type="EMBL" id="JANBTW010000162">
    <property type="protein sequence ID" value="KAJ2669123.1"/>
    <property type="molecule type" value="Genomic_DNA"/>
</dbReference>
<proteinExistence type="predicted"/>
<accession>A0A9W8G1Q9</accession>
<evidence type="ECO:0000256" key="6">
    <source>
        <dbReference type="SAM" id="Phobius"/>
    </source>
</evidence>
<feature type="signal peptide" evidence="7">
    <location>
        <begin position="1"/>
        <end position="16"/>
    </location>
</feature>
<dbReference type="Proteomes" id="UP001151518">
    <property type="component" value="Unassembled WGS sequence"/>
</dbReference>
<sequence length="355" mass="38353">MVAILWLAVVLPFANAFTYTSTQTGADVVTYTSTEGNGNVEQLKSTSSYTTYFIFMNDDKIVSTFIGIPVTTTDAKGNPSTYLSREEYYPSGDNNDGNQGAGQPTLSSLLPSTSASATPSQTEKTASASSPTTSEAETTDTLAKHSSKANVGAIAGGIAGGLVVLIILAIVGWFYKRKRDRKRHLEEHKKEEMQLLAMELDGSYNPKSATKGNPMSDFSLYTDPNANTSITDDLASKYTGNSHTHNLPSLRDTYNIGAYPISIGAELNMDSQGRMGMPDGSPFVIDSILPLRNAKVADSYTDLEWFPLVTGEQELMQHSGPSYIEEKELSHVAMYIQKPNGLKGVSSAGVIQRRL</sequence>
<protein>
    <submittedName>
        <fullName evidence="8">Uncharacterized protein</fullName>
    </submittedName>
</protein>
<evidence type="ECO:0000256" key="5">
    <source>
        <dbReference type="SAM" id="MobiDB-lite"/>
    </source>
</evidence>
<feature type="compositionally biased region" description="Low complexity" evidence="5">
    <location>
        <begin position="92"/>
        <end position="141"/>
    </location>
</feature>
<organism evidence="8 9">
    <name type="scientific">Coemansia spiralis</name>
    <dbReference type="NCBI Taxonomy" id="417178"/>
    <lineage>
        <taxon>Eukaryota</taxon>
        <taxon>Fungi</taxon>
        <taxon>Fungi incertae sedis</taxon>
        <taxon>Zoopagomycota</taxon>
        <taxon>Kickxellomycotina</taxon>
        <taxon>Kickxellomycetes</taxon>
        <taxon>Kickxellales</taxon>
        <taxon>Kickxellaceae</taxon>
        <taxon>Coemansia</taxon>
    </lineage>
</organism>
<evidence type="ECO:0000256" key="4">
    <source>
        <dbReference type="ARBA" id="ARBA00023136"/>
    </source>
</evidence>